<name>A0ABS0GK91_9VIBR</name>
<evidence type="ECO:0000313" key="1">
    <source>
        <dbReference type="EMBL" id="MBF9002853.1"/>
    </source>
</evidence>
<sequence>MVNYQPFMSIYVEHEYYNTSPNHLAPITLIPSRETLIMLTQMGILLKSGGGVLHLIADTARFNEVVAEFKNLPMQLFLLSHHPGLRSVTKMPNEFDVSLVETTIKDQTELVVPVETWLDKNEYIKYISHNSVETFDANLIGIVNATLHKEALTLKNKSLTIKYETMSSIWKYYFLKLDTSKTYQITDSSNFTTFTPSIEQLNRKDIVTFTSDRAIALHQTYTATYALNNERKVIVKSLPVAETEQLSAIVTDNGRTYLSHIYIN</sequence>
<reference evidence="1 2" key="1">
    <citation type="submission" date="2020-11" db="EMBL/GenBank/DDBJ databases">
        <title>Vibrio nitrifigilis sp. nov., a marine nitrogen-fixing bacterium isolated from the lagoon sediment of an islet inside an atoll.</title>
        <authorList>
            <person name="Wang L.-T."/>
            <person name="Shieh W.Y."/>
        </authorList>
    </citation>
    <scope>NUCLEOTIDE SEQUENCE [LARGE SCALE GENOMIC DNA]</scope>
    <source>
        <strain evidence="1 2">NFV-1</strain>
    </source>
</reference>
<comment type="caution">
    <text evidence="1">The sequence shown here is derived from an EMBL/GenBank/DDBJ whole genome shotgun (WGS) entry which is preliminary data.</text>
</comment>
<accession>A0ABS0GK91</accession>
<organism evidence="1 2">
    <name type="scientific">Vibrio nitrifigilis</name>
    <dbReference type="NCBI Taxonomy" id="2789781"/>
    <lineage>
        <taxon>Bacteria</taxon>
        <taxon>Pseudomonadati</taxon>
        <taxon>Pseudomonadota</taxon>
        <taxon>Gammaproteobacteria</taxon>
        <taxon>Vibrionales</taxon>
        <taxon>Vibrionaceae</taxon>
        <taxon>Vibrio</taxon>
    </lineage>
</organism>
<keyword evidence="2" id="KW-1185">Reference proteome</keyword>
<dbReference type="Proteomes" id="UP000597206">
    <property type="component" value="Unassembled WGS sequence"/>
</dbReference>
<evidence type="ECO:0000313" key="2">
    <source>
        <dbReference type="Proteomes" id="UP000597206"/>
    </source>
</evidence>
<proteinExistence type="predicted"/>
<protein>
    <submittedName>
        <fullName evidence="1">Uncharacterized protein</fullName>
    </submittedName>
</protein>
<dbReference type="RefSeq" id="WP_196124712.1">
    <property type="nucleotide sequence ID" value="NZ_JADPMR010000004.1"/>
</dbReference>
<gene>
    <name evidence="1" type="ORF">I1A42_20460</name>
</gene>
<dbReference type="EMBL" id="JADPMR010000004">
    <property type="protein sequence ID" value="MBF9002853.1"/>
    <property type="molecule type" value="Genomic_DNA"/>
</dbReference>